<dbReference type="InterPro" id="IPR019660">
    <property type="entry name" value="Put_sensory_transdc_reg_YbjN"/>
</dbReference>
<dbReference type="Proteomes" id="UP000199013">
    <property type="component" value="Unassembled WGS sequence"/>
</dbReference>
<organism evidence="1 2">
    <name type="scientific">Candidatus Protofrankia californiensis</name>
    <dbReference type="NCBI Taxonomy" id="1839754"/>
    <lineage>
        <taxon>Bacteria</taxon>
        <taxon>Bacillati</taxon>
        <taxon>Actinomycetota</taxon>
        <taxon>Actinomycetes</taxon>
        <taxon>Frankiales</taxon>
        <taxon>Frankiaceae</taxon>
        <taxon>Protofrankia</taxon>
    </lineage>
</organism>
<gene>
    <name evidence="1" type="ORF">FDG2_5964</name>
</gene>
<evidence type="ECO:0000313" key="2">
    <source>
        <dbReference type="Proteomes" id="UP000199013"/>
    </source>
</evidence>
<evidence type="ECO:0000313" key="1">
    <source>
        <dbReference type="EMBL" id="SBW28763.1"/>
    </source>
</evidence>
<protein>
    <recommendedName>
        <fullName evidence="3">YbjN domain-containing protein</fullName>
    </recommendedName>
</protein>
<dbReference type="EMBL" id="FLUV01002466">
    <property type="protein sequence ID" value="SBW28763.1"/>
    <property type="molecule type" value="Genomic_DNA"/>
</dbReference>
<dbReference type="Pfam" id="PF10722">
    <property type="entry name" value="YbjN"/>
    <property type="match status" value="1"/>
</dbReference>
<sequence length="163" mass="18125">MSLPVDSAERARIDRLIDDALDDMDLPYERVDEGSFLVTLEGEHRLRTMTWLVVGDHTLLIEAFFMRRPAENPAGTYAFLLGRNAKTYGVHFSVDLAGDVYLTGQLPLTAVTADEIDRVLGCTRTYSDENFDPAVALGFTGAIEREKAWRARIAAEAGSRMRG</sequence>
<proteinExistence type="predicted"/>
<reference evidence="2" key="1">
    <citation type="submission" date="2016-02" db="EMBL/GenBank/DDBJ databases">
        <authorList>
            <person name="Wibberg D."/>
        </authorList>
    </citation>
    <scope>NUCLEOTIDE SEQUENCE [LARGE SCALE GENOMIC DNA]</scope>
</reference>
<keyword evidence="2" id="KW-1185">Reference proteome</keyword>
<accession>A0A1C3PFY2</accession>
<dbReference type="AlphaFoldDB" id="A0A1C3PFY2"/>
<dbReference type="Gene3D" id="3.30.1460.10">
    <property type="match status" value="1"/>
</dbReference>
<name>A0A1C3PFY2_9ACTN</name>
<dbReference type="SUPFAM" id="SSF69635">
    <property type="entry name" value="Type III secretory system chaperone-like"/>
    <property type="match status" value="1"/>
</dbReference>
<evidence type="ECO:0008006" key="3">
    <source>
        <dbReference type="Google" id="ProtNLM"/>
    </source>
</evidence>